<proteinExistence type="predicted"/>
<sequence>MGAAPRAQHTAETTSLSARDREILDFEHQWWKYAGSKEQAVKDLFDLSPTRYYQILNQLIDSEDALAHDPMLIKRLRRQRARRQRSRSARRLGIEL</sequence>
<keyword evidence="2" id="KW-1185">Reference proteome</keyword>
<evidence type="ECO:0000313" key="2">
    <source>
        <dbReference type="Proteomes" id="UP000253790"/>
    </source>
</evidence>
<gene>
    <name evidence="1" type="ORF">DV701_16105</name>
</gene>
<protein>
    <submittedName>
        <fullName evidence="1">DUF3263 domain-containing protein</fullName>
    </submittedName>
</protein>
<dbReference type="Pfam" id="PF11662">
    <property type="entry name" value="DUF3263"/>
    <property type="match status" value="1"/>
</dbReference>
<accession>A0A345NQX2</accession>
<dbReference type="KEGG" id="orn:DV701_16105"/>
<reference evidence="1 2" key="1">
    <citation type="submission" date="2018-07" db="EMBL/GenBank/DDBJ databases">
        <title>Complete genome sequencing of Ornithinimicrobium sp. AMA3305.</title>
        <authorList>
            <person name="Bae J.-W."/>
        </authorList>
    </citation>
    <scope>NUCLEOTIDE SEQUENCE [LARGE SCALE GENOMIC DNA]</scope>
    <source>
        <strain evidence="1 2">AMA3305</strain>
    </source>
</reference>
<dbReference type="Proteomes" id="UP000253790">
    <property type="component" value="Chromosome"/>
</dbReference>
<dbReference type="OrthoDB" id="3268863at2"/>
<name>A0A345NQX2_9MICO</name>
<dbReference type="AlphaFoldDB" id="A0A345NQX2"/>
<dbReference type="RefSeq" id="WP_114929790.1">
    <property type="nucleotide sequence ID" value="NZ_CP031229.1"/>
</dbReference>
<evidence type="ECO:0000313" key="1">
    <source>
        <dbReference type="EMBL" id="AXH97430.1"/>
    </source>
</evidence>
<organism evidence="1 2">
    <name type="scientific">Ornithinimicrobium avium</name>
    <dbReference type="NCBI Taxonomy" id="2283195"/>
    <lineage>
        <taxon>Bacteria</taxon>
        <taxon>Bacillati</taxon>
        <taxon>Actinomycetota</taxon>
        <taxon>Actinomycetes</taxon>
        <taxon>Micrococcales</taxon>
        <taxon>Ornithinimicrobiaceae</taxon>
        <taxon>Ornithinimicrobium</taxon>
    </lineage>
</organism>
<dbReference type="InterPro" id="IPR021678">
    <property type="entry name" value="DUF3263"/>
</dbReference>
<dbReference type="EMBL" id="CP031229">
    <property type="protein sequence ID" value="AXH97430.1"/>
    <property type="molecule type" value="Genomic_DNA"/>
</dbReference>